<dbReference type="OrthoDB" id="1737613at2759"/>
<dbReference type="AlphaFoldDB" id="L8GH72"/>
<evidence type="ECO:0000256" key="1">
    <source>
        <dbReference type="ARBA" id="ARBA00001709"/>
    </source>
</evidence>
<keyword evidence="3 5" id="KW-0378">Hydrolase</keyword>
<evidence type="ECO:0000313" key="6">
    <source>
        <dbReference type="Proteomes" id="UP000011083"/>
    </source>
</evidence>
<dbReference type="PANTHER" id="PTHR43176">
    <property type="entry name" value="3-HYDROXYISOBUTYRYL-COA HYDROLASE-RELATED"/>
    <property type="match status" value="1"/>
</dbReference>
<sequence length="320" mass="35668">MVELLWQVFREAESSGDVKLIVLKGAGDRAFCAGGDIRVLAEESKKGNYAYPHRFFGEEYRLDCFIHHLKKPCLALINGITMGGGVGLAIGCKYRVATESTTFAMPETAIGFFPDVGGSYFLSRLPDGVGNYLALMGARLGAPDVLHCNIATHFVPKAKLAKLEEELCKTDFGAVAVDSVLSTYASQPEGQIEVVEHEASIQRYFHVASAEEIYERLQEEKDKNAWAETAHKILHKKSPTSVKKGRAMSIDEVFEMDLRVACRFMESHDFIEGVNAVIIEKHHNPHWKPSHHEEVSEDVVSSFFVPFTTASRELWAHHQS</sequence>
<dbReference type="Gene3D" id="3.90.226.10">
    <property type="entry name" value="2-enoyl-CoA Hydratase, Chain A, domain 1"/>
    <property type="match status" value="1"/>
</dbReference>
<dbReference type="InterPro" id="IPR029045">
    <property type="entry name" value="ClpP/crotonase-like_dom_sf"/>
</dbReference>
<dbReference type="GeneID" id="14912131"/>
<dbReference type="GO" id="GO:0006574">
    <property type="term" value="P:L-valine catabolic process"/>
    <property type="evidence" value="ECO:0007669"/>
    <property type="project" value="TreeGrafter"/>
</dbReference>
<dbReference type="Proteomes" id="UP000011083">
    <property type="component" value="Unassembled WGS sequence"/>
</dbReference>
<dbReference type="InterPro" id="IPR045004">
    <property type="entry name" value="ECH_dom"/>
</dbReference>
<dbReference type="EC" id="3.1.2.4" evidence="2"/>
<evidence type="ECO:0000256" key="2">
    <source>
        <dbReference type="ARBA" id="ARBA00011915"/>
    </source>
</evidence>
<dbReference type="OMA" id="AYRNNEH"/>
<dbReference type="InterPro" id="IPR032259">
    <property type="entry name" value="HIBYL-CoA-H"/>
</dbReference>
<dbReference type="SUPFAM" id="SSF52096">
    <property type="entry name" value="ClpP/crotonase"/>
    <property type="match status" value="1"/>
</dbReference>
<dbReference type="GO" id="GO:0005739">
    <property type="term" value="C:mitochondrion"/>
    <property type="evidence" value="ECO:0007669"/>
    <property type="project" value="TreeGrafter"/>
</dbReference>
<dbReference type="VEuPathDB" id="AmoebaDB:ACA1_257000"/>
<protein>
    <recommendedName>
        <fullName evidence="2">3-hydroxyisobutyryl-CoA hydrolase</fullName>
        <ecNumber evidence="2">3.1.2.4</ecNumber>
    </recommendedName>
</protein>
<evidence type="ECO:0000259" key="4">
    <source>
        <dbReference type="Pfam" id="PF16113"/>
    </source>
</evidence>
<proteinExistence type="predicted"/>
<gene>
    <name evidence="5" type="ORF">ACA1_257000</name>
</gene>
<dbReference type="PANTHER" id="PTHR43176:SF3">
    <property type="entry name" value="3-HYDROXYISOBUTYRYL-COA HYDROLASE, MITOCHONDRIAL"/>
    <property type="match status" value="1"/>
</dbReference>
<name>L8GH72_ACACF</name>
<dbReference type="KEGG" id="acan:ACA1_257000"/>
<accession>L8GH72</accession>
<organism evidence="5 6">
    <name type="scientific">Acanthamoeba castellanii (strain ATCC 30010 / Neff)</name>
    <dbReference type="NCBI Taxonomy" id="1257118"/>
    <lineage>
        <taxon>Eukaryota</taxon>
        <taxon>Amoebozoa</taxon>
        <taxon>Discosea</taxon>
        <taxon>Longamoebia</taxon>
        <taxon>Centramoebida</taxon>
        <taxon>Acanthamoebidae</taxon>
        <taxon>Acanthamoeba</taxon>
    </lineage>
</organism>
<dbReference type="STRING" id="1257118.L8GH72"/>
<evidence type="ECO:0000313" key="5">
    <source>
        <dbReference type="EMBL" id="ELR11541.1"/>
    </source>
</evidence>
<dbReference type="RefSeq" id="XP_004333554.1">
    <property type="nucleotide sequence ID" value="XM_004333506.1"/>
</dbReference>
<dbReference type="EMBL" id="KB008148">
    <property type="protein sequence ID" value="ELR11541.1"/>
    <property type="molecule type" value="Genomic_DNA"/>
</dbReference>
<reference evidence="5 6" key="1">
    <citation type="journal article" date="2013" name="Genome Biol.">
        <title>Genome of Acanthamoeba castellanii highlights extensive lateral gene transfer and early evolution of tyrosine kinase signaling.</title>
        <authorList>
            <person name="Clarke M."/>
            <person name="Lohan A.J."/>
            <person name="Liu B."/>
            <person name="Lagkouvardos I."/>
            <person name="Roy S."/>
            <person name="Zafar N."/>
            <person name="Bertelli C."/>
            <person name="Schilde C."/>
            <person name="Kianianmomeni A."/>
            <person name="Burglin T.R."/>
            <person name="Frech C."/>
            <person name="Turcotte B."/>
            <person name="Kopec K.O."/>
            <person name="Synnott J.M."/>
            <person name="Choo C."/>
            <person name="Paponov I."/>
            <person name="Finkler A."/>
            <person name="Soon Heng Tan C."/>
            <person name="Hutchins A.P."/>
            <person name="Weinmeier T."/>
            <person name="Rattei T."/>
            <person name="Chu J.S."/>
            <person name="Gimenez G."/>
            <person name="Irimia M."/>
            <person name="Rigden D.J."/>
            <person name="Fitzpatrick D.A."/>
            <person name="Lorenzo-Morales J."/>
            <person name="Bateman A."/>
            <person name="Chiu C.H."/>
            <person name="Tang P."/>
            <person name="Hegemann P."/>
            <person name="Fromm H."/>
            <person name="Raoult D."/>
            <person name="Greub G."/>
            <person name="Miranda-Saavedra D."/>
            <person name="Chen N."/>
            <person name="Nash P."/>
            <person name="Ginger M.L."/>
            <person name="Horn M."/>
            <person name="Schaap P."/>
            <person name="Caler L."/>
            <person name="Loftus B."/>
        </authorList>
    </citation>
    <scope>NUCLEOTIDE SEQUENCE [LARGE SCALE GENOMIC DNA]</scope>
    <source>
        <strain evidence="5 6">Neff</strain>
    </source>
</reference>
<keyword evidence="6" id="KW-1185">Reference proteome</keyword>
<dbReference type="Pfam" id="PF16113">
    <property type="entry name" value="ECH_2"/>
    <property type="match status" value="1"/>
</dbReference>
<dbReference type="CDD" id="cd06558">
    <property type="entry name" value="crotonase-like"/>
    <property type="match status" value="1"/>
</dbReference>
<dbReference type="NCBIfam" id="NF004127">
    <property type="entry name" value="PRK05617.1"/>
    <property type="match status" value="1"/>
</dbReference>
<feature type="domain" description="Enoyl-CoA hydratase/isomerase" evidence="4">
    <location>
        <begin position="1"/>
        <end position="304"/>
    </location>
</feature>
<dbReference type="GO" id="GO:0003860">
    <property type="term" value="F:3-hydroxyisobutyryl-CoA hydrolase activity"/>
    <property type="evidence" value="ECO:0007669"/>
    <property type="project" value="UniProtKB-EC"/>
</dbReference>
<comment type="catalytic activity">
    <reaction evidence="1">
        <text>3-hydroxy-2-methylpropanoyl-CoA + H2O = 3-hydroxy-2-methylpropanoate + CoA + H(+)</text>
        <dbReference type="Rhea" id="RHEA:20888"/>
        <dbReference type="ChEBI" id="CHEBI:11805"/>
        <dbReference type="ChEBI" id="CHEBI:15377"/>
        <dbReference type="ChEBI" id="CHEBI:15378"/>
        <dbReference type="ChEBI" id="CHEBI:57287"/>
        <dbReference type="ChEBI" id="CHEBI:57340"/>
        <dbReference type="EC" id="3.1.2.4"/>
    </reaction>
</comment>
<evidence type="ECO:0000256" key="3">
    <source>
        <dbReference type="ARBA" id="ARBA00022801"/>
    </source>
</evidence>